<name>A0A7R9HD65_TIMCR</name>
<organism evidence="1">
    <name type="scientific">Timema cristinae</name>
    <name type="common">Walking stick</name>
    <dbReference type="NCBI Taxonomy" id="61476"/>
    <lineage>
        <taxon>Eukaryota</taxon>
        <taxon>Metazoa</taxon>
        <taxon>Ecdysozoa</taxon>
        <taxon>Arthropoda</taxon>
        <taxon>Hexapoda</taxon>
        <taxon>Insecta</taxon>
        <taxon>Pterygota</taxon>
        <taxon>Neoptera</taxon>
        <taxon>Polyneoptera</taxon>
        <taxon>Phasmatodea</taxon>
        <taxon>Timematodea</taxon>
        <taxon>Timematoidea</taxon>
        <taxon>Timematidae</taxon>
        <taxon>Timema</taxon>
    </lineage>
</organism>
<dbReference type="EMBL" id="OC329644">
    <property type="protein sequence ID" value="CAD7417060.1"/>
    <property type="molecule type" value="Genomic_DNA"/>
</dbReference>
<protein>
    <submittedName>
        <fullName evidence="1">Uncharacterized protein</fullName>
    </submittedName>
</protein>
<dbReference type="AlphaFoldDB" id="A0A7R9HD65"/>
<evidence type="ECO:0000313" key="1">
    <source>
        <dbReference type="EMBL" id="CAD7417060.1"/>
    </source>
</evidence>
<sequence>MKRSGRVLASNQIPINVTMMMPDIEYKVNVTGTNILGMPGETKYFSIMVASLNRSESSLELLLLAPDVTYTDSNYYVEAKMSTCRNDLSKQILRVS</sequence>
<proteinExistence type="predicted"/>
<reference evidence="1" key="1">
    <citation type="submission" date="2020-11" db="EMBL/GenBank/DDBJ databases">
        <authorList>
            <person name="Tran Van P."/>
        </authorList>
    </citation>
    <scope>NUCLEOTIDE SEQUENCE</scope>
</reference>
<gene>
    <name evidence="1" type="ORF">TCEB3V08_LOCUS12870</name>
</gene>
<accession>A0A7R9HD65</accession>